<dbReference type="InterPro" id="IPR003864">
    <property type="entry name" value="CSC1/OSCA1-like_7TM"/>
</dbReference>
<dbReference type="Pfam" id="PF12621">
    <property type="entry name" value="PHM7_ext"/>
    <property type="match status" value="1"/>
</dbReference>
<feature type="transmembrane region" description="Helical" evidence="8">
    <location>
        <begin position="532"/>
        <end position="553"/>
    </location>
</feature>
<dbReference type="AlphaFoldDB" id="A0A8K0X875"/>
<evidence type="ECO:0000256" key="6">
    <source>
        <dbReference type="ARBA" id="ARBA00023136"/>
    </source>
</evidence>
<dbReference type="PANTHER" id="PTHR13018:SF53">
    <property type="entry name" value="DUF221 DOMAIN PROTEIN"/>
    <property type="match status" value="1"/>
</dbReference>
<feature type="transmembrane region" description="Helical" evidence="8">
    <location>
        <begin position="622"/>
        <end position="643"/>
    </location>
</feature>
<evidence type="ECO:0000256" key="7">
    <source>
        <dbReference type="SAM" id="MobiDB-lite"/>
    </source>
</evidence>
<evidence type="ECO:0000256" key="5">
    <source>
        <dbReference type="ARBA" id="ARBA00022989"/>
    </source>
</evidence>
<feature type="domain" description="10TM putative phosphate transporter extracellular tail" evidence="10">
    <location>
        <begin position="908"/>
        <end position="1002"/>
    </location>
</feature>
<feature type="region of interest" description="Disordered" evidence="7">
    <location>
        <begin position="1"/>
        <end position="28"/>
    </location>
</feature>
<keyword evidence="14" id="KW-1185">Reference proteome</keyword>
<dbReference type="GO" id="GO:0005886">
    <property type="term" value="C:plasma membrane"/>
    <property type="evidence" value="ECO:0007669"/>
    <property type="project" value="TreeGrafter"/>
</dbReference>
<reference evidence="13" key="1">
    <citation type="journal article" date="2021" name="Nat. Commun.">
        <title>Genetic determinants of endophytism in the Arabidopsis root mycobiome.</title>
        <authorList>
            <person name="Mesny F."/>
            <person name="Miyauchi S."/>
            <person name="Thiergart T."/>
            <person name="Pickel B."/>
            <person name="Atanasova L."/>
            <person name="Karlsson M."/>
            <person name="Huettel B."/>
            <person name="Barry K.W."/>
            <person name="Haridas S."/>
            <person name="Chen C."/>
            <person name="Bauer D."/>
            <person name="Andreopoulos W."/>
            <person name="Pangilinan J."/>
            <person name="LaButti K."/>
            <person name="Riley R."/>
            <person name="Lipzen A."/>
            <person name="Clum A."/>
            <person name="Drula E."/>
            <person name="Henrissat B."/>
            <person name="Kohler A."/>
            <person name="Grigoriev I.V."/>
            <person name="Martin F.M."/>
            <person name="Hacquard S."/>
        </authorList>
    </citation>
    <scope>NUCLEOTIDE SEQUENCE</scope>
    <source>
        <strain evidence="13">MPI-CAGE-AT-0016</strain>
    </source>
</reference>
<feature type="compositionally biased region" description="Low complexity" evidence="7">
    <location>
        <begin position="322"/>
        <end position="337"/>
    </location>
</feature>
<dbReference type="OrthoDB" id="1076608at2759"/>
<dbReference type="Pfam" id="PF02714">
    <property type="entry name" value="RSN1_7TM"/>
    <property type="match status" value="1"/>
</dbReference>
<protein>
    <submittedName>
        <fullName evidence="13">Phosphate metabolism protein</fullName>
    </submittedName>
</protein>
<feature type="domain" description="CSC1/OSCA1-like 7TM region" evidence="9">
    <location>
        <begin position="481"/>
        <end position="753"/>
    </location>
</feature>
<evidence type="ECO:0000256" key="1">
    <source>
        <dbReference type="ARBA" id="ARBA00004141"/>
    </source>
</evidence>
<dbReference type="GO" id="GO:0005227">
    <property type="term" value="F:calcium-activated cation channel activity"/>
    <property type="evidence" value="ECO:0007669"/>
    <property type="project" value="InterPro"/>
</dbReference>
<keyword evidence="5 8" id="KW-1133">Transmembrane helix</keyword>
<dbReference type="PANTHER" id="PTHR13018">
    <property type="entry name" value="PROBABLE MEMBRANE PROTEIN DUF221-RELATED"/>
    <property type="match status" value="1"/>
</dbReference>
<dbReference type="Pfam" id="PF13967">
    <property type="entry name" value="RSN1_TM"/>
    <property type="match status" value="1"/>
</dbReference>
<comment type="caution">
    <text evidence="13">The sequence shown here is derived from an EMBL/GenBank/DDBJ whole genome shotgun (WGS) entry which is preliminary data.</text>
</comment>
<feature type="transmembrane region" description="Helical" evidence="8">
    <location>
        <begin position="697"/>
        <end position="717"/>
    </location>
</feature>
<keyword evidence="3" id="KW-0813">Transport</keyword>
<organism evidence="13 14">
    <name type="scientific">Plectosphaerella cucumerina</name>
    <dbReference type="NCBI Taxonomy" id="40658"/>
    <lineage>
        <taxon>Eukaryota</taxon>
        <taxon>Fungi</taxon>
        <taxon>Dikarya</taxon>
        <taxon>Ascomycota</taxon>
        <taxon>Pezizomycotina</taxon>
        <taxon>Sordariomycetes</taxon>
        <taxon>Hypocreomycetidae</taxon>
        <taxon>Glomerellales</taxon>
        <taxon>Plectosphaerellaceae</taxon>
        <taxon>Plectosphaerella</taxon>
    </lineage>
</organism>
<comment type="subcellular location">
    <subcellularLocation>
        <location evidence="1">Membrane</location>
        <topology evidence="1">Multi-pass membrane protein</topology>
    </subcellularLocation>
</comment>
<accession>A0A8K0X875</accession>
<evidence type="ECO:0000259" key="10">
    <source>
        <dbReference type="Pfam" id="PF12621"/>
    </source>
</evidence>
<feature type="transmembrane region" description="Helical" evidence="8">
    <location>
        <begin position="574"/>
        <end position="602"/>
    </location>
</feature>
<evidence type="ECO:0000313" key="13">
    <source>
        <dbReference type="EMBL" id="KAH7375557.1"/>
    </source>
</evidence>
<sequence>MDKIGDSDTRTGSARDGEDGGTLSKMNSPESASVESILSTLLPVLVYTSVCVLIFWILRRRIARVYAPRAHLRHYLPEERSSSPSKGWFDWVRPFLKEGDVYILNHSSLDAYLFLRYLKLLSFICFVGCCIAWPILMPIHATGGGGLKQLDSATIGNVTNPKRYLAHVAVAYVFFGFILFTVYRECIYYINLRHAYLLSPYYAKRLSSRTVLFQCVPDKYLDAHRLRKVFGDAVKHVWLVRDTSDLEHMVDERDETALRLEKAEIRLIRLANAARRKGMRSAPQQPWWSLPLRRNGETDQTTVVEVVPPAPLPPPDRRGTSEETTGSSPSISEASASTHITSPSAAPSDEDPEKYIGGLHSAVPDVNGSVAAQWVPASHRPGHRPLGNFLRRVDTIKWTRNRLKLLMPQIAKLRRKLHAGDEGRLLGSVFIEFQTQSDAQRAYQTLAHDRPMHMSPRFIGIRPDEVVWHSLRIGWFARMVRRVGMLALIIVAIIFWVFPAGLVGIASNITFLAETFTFLRWLNLLPAPITGVIQGFLPALALSLLMAIVPWLLRGCARVAGEPSLSEIELYVQNFYFAFQVIQVFLVTTMTSAASAALGAVIKDPTSIPDLLSENLPKASTFYLSYILIQCLAVGATGLLHLWDLIRHGVMTRFIQNPRAKWRIYKLTRPIHWGGWFPVFSNMGVIAISYACIAPVILGFASLGMYIIYIISKYNFLFVEDSSIDTRGLVYPRALKHLLFGVYLAQVCLIGLFALQAAIVPVVLMAGSLVFSLIFHISISEALSPLLANLPRTLALELEELMGGGEPEMPLPAFDIDPASIPLPPDEDEEEDDETVVHETTGARGLARSMGVEGSPSLAKLVRKWTWESYVRKVSEMLHEIGLGPVLDRIDAIMYPVYSPNPSAIMRFLHPNTFDSFAHLRKMIPDDLPDPTATYPEDYIFKAYYPPEMWTPTPRLWLPRDDAGVSTQEIEHCKRYGRIVASDEGAWLGEDGSITCEVDEAPFWEDRAVY</sequence>
<comment type="similarity">
    <text evidence="2">Belongs to the CSC1 (TC 1.A.17) family.</text>
</comment>
<dbReference type="InterPro" id="IPR027815">
    <property type="entry name" value="CSC1/OSCA1-like_cyt"/>
</dbReference>
<feature type="transmembrane region" description="Helical" evidence="8">
    <location>
        <begin position="738"/>
        <end position="759"/>
    </location>
</feature>
<keyword evidence="4 8" id="KW-0812">Transmembrane</keyword>
<dbReference type="InterPro" id="IPR045122">
    <property type="entry name" value="Csc1-like"/>
</dbReference>
<dbReference type="Proteomes" id="UP000813385">
    <property type="component" value="Unassembled WGS sequence"/>
</dbReference>
<feature type="transmembrane region" description="Helical" evidence="8">
    <location>
        <begin position="36"/>
        <end position="58"/>
    </location>
</feature>
<evidence type="ECO:0000259" key="11">
    <source>
        <dbReference type="Pfam" id="PF13967"/>
    </source>
</evidence>
<dbReference type="InterPro" id="IPR022257">
    <property type="entry name" value="PHM7_ext"/>
</dbReference>
<evidence type="ECO:0000259" key="9">
    <source>
        <dbReference type="Pfam" id="PF02714"/>
    </source>
</evidence>
<evidence type="ECO:0000256" key="3">
    <source>
        <dbReference type="ARBA" id="ARBA00022448"/>
    </source>
</evidence>
<feature type="transmembrane region" description="Helical" evidence="8">
    <location>
        <begin position="164"/>
        <end position="183"/>
    </location>
</feature>
<name>A0A8K0X875_9PEZI</name>
<feature type="transmembrane region" description="Helical" evidence="8">
    <location>
        <begin position="117"/>
        <end position="136"/>
    </location>
</feature>
<dbReference type="Pfam" id="PF14703">
    <property type="entry name" value="PHM7_cyt"/>
    <property type="match status" value="1"/>
</dbReference>
<feature type="domain" description="CSC1/OSCA1-like N-terminal transmembrane" evidence="11">
    <location>
        <begin position="37"/>
        <end position="185"/>
    </location>
</feature>
<feature type="transmembrane region" description="Helical" evidence="8">
    <location>
        <begin position="671"/>
        <end position="691"/>
    </location>
</feature>
<feature type="transmembrane region" description="Helical" evidence="8">
    <location>
        <begin position="486"/>
        <end position="512"/>
    </location>
</feature>
<evidence type="ECO:0000259" key="12">
    <source>
        <dbReference type="Pfam" id="PF14703"/>
    </source>
</evidence>
<feature type="region of interest" description="Disordered" evidence="7">
    <location>
        <begin position="303"/>
        <end position="354"/>
    </location>
</feature>
<gene>
    <name evidence="13" type="ORF">B0T11DRAFT_270526</name>
</gene>
<evidence type="ECO:0000313" key="14">
    <source>
        <dbReference type="Proteomes" id="UP000813385"/>
    </source>
</evidence>
<feature type="compositionally biased region" description="Basic and acidic residues" evidence="7">
    <location>
        <begin position="1"/>
        <end position="18"/>
    </location>
</feature>
<proteinExistence type="inferred from homology"/>
<evidence type="ECO:0000256" key="2">
    <source>
        <dbReference type="ARBA" id="ARBA00007779"/>
    </source>
</evidence>
<keyword evidence="6 8" id="KW-0472">Membrane</keyword>
<dbReference type="EMBL" id="JAGPXD010000001">
    <property type="protein sequence ID" value="KAH7375557.1"/>
    <property type="molecule type" value="Genomic_DNA"/>
</dbReference>
<dbReference type="InterPro" id="IPR032880">
    <property type="entry name" value="CSC1/OSCA1-like_N"/>
</dbReference>
<evidence type="ECO:0000256" key="4">
    <source>
        <dbReference type="ARBA" id="ARBA00022692"/>
    </source>
</evidence>
<evidence type="ECO:0000256" key="8">
    <source>
        <dbReference type="SAM" id="Phobius"/>
    </source>
</evidence>
<feature type="domain" description="CSC1/OSCA1-like cytosolic" evidence="12">
    <location>
        <begin position="208"/>
        <end position="469"/>
    </location>
</feature>